<dbReference type="InterPro" id="IPR027417">
    <property type="entry name" value="P-loop_NTPase"/>
</dbReference>
<feature type="region of interest" description="Disordered" evidence="8">
    <location>
        <begin position="1018"/>
        <end position="1045"/>
    </location>
</feature>
<evidence type="ECO:0000256" key="5">
    <source>
        <dbReference type="ARBA" id="ARBA00022840"/>
    </source>
</evidence>
<feature type="compositionally biased region" description="Basic residues" evidence="8">
    <location>
        <begin position="20"/>
        <end position="31"/>
    </location>
</feature>
<dbReference type="InterPro" id="IPR007502">
    <property type="entry name" value="Helicase-assoc_dom"/>
</dbReference>
<dbReference type="Pfam" id="PF21010">
    <property type="entry name" value="HA2_C"/>
    <property type="match status" value="1"/>
</dbReference>
<dbReference type="PANTHER" id="PTHR18934">
    <property type="entry name" value="ATP-DEPENDENT RNA HELICASE"/>
    <property type="match status" value="1"/>
</dbReference>
<accession>A0A8B7NUQ8</accession>
<dbReference type="InterPro" id="IPR002464">
    <property type="entry name" value="DNA/RNA_helicase_DEAH_CS"/>
</dbReference>
<dbReference type="PROSITE" id="PS51192">
    <property type="entry name" value="HELICASE_ATP_BIND_1"/>
    <property type="match status" value="1"/>
</dbReference>
<dbReference type="GO" id="GO:0005524">
    <property type="term" value="F:ATP binding"/>
    <property type="evidence" value="ECO:0007669"/>
    <property type="project" value="UniProtKB-KW"/>
</dbReference>
<gene>
    <name evidence="12" type="primary">LOC108674057</name>
</gene>
<dbReference type="InterPro" id="IPR001650">
    <property type="entry name" value="Helicase_C-like"/>
</dbReference>
<keyword evidence="5" id="KW-0067">ATP-binding</keyword>
<keyword evidence="4" id="KW-0347">Helicase</keyword>
<evidence type="ECO:0000313" key="11">
    <source>
        <dbReference type="Proteomes" id="UP000694843"/>
    </source>
</evidence>
<feature type="region of interest" description="Disordered" evidence="8">
    <location>
        <begin position="1"/>
        <end position="82"/>
    </location>
</feature>
<evidence type="ECO:0000256" key="8">
    <source>
        <dbReference type="SAM" id="MobiDB-lite"/>
    </source>
</evidence>
<dbReference type="SUPFAM" id="SSF52540">
    <property type="entry name" value="P-loop containing nucleoside triphosphate hydrolases"/>
    <property type="match status" value="1"/>
</dbReference>
<comment type="similarity">
    <text evidence="7">Belongs to the DExH box helicase family.</text>
</comment>
<dbReference type="GeneID" id="108674057"/>
<protein>
    <recommendedName>
        <fullName evidence="1">RNA helicase</fullName>
        <ecNumber evidence="1">3.6.4.13</ecNumber>
    </recommendedName>
</protein>
<dbReference type="SMART" id="SM00847">
    <property type="entry name" value="HA2"/>
    <property type="match status" value="1"/>
</dbReference>
<dbReference type="Gene3D" id="1.20.120.1080">
    <property type="match status" value="1"/>
</dbReference>
<dbReference type="FunFam" id="3.40.50.300:FF:000526">
    <property type="entry name" value="DExH-box ATP-dependent RNA helicase DExH3"/>
    <property type="match status" value="1"/>
</dbReference>
<dbReference type="Pfam" id="PF26026">
    <property type="entry name" value="RNA_hel_CTD"/>
    <property type="match status" value="1"/>
</dbReference>
<dbReference type="PROSITE" id="PS00690">
    <property type="entry name" value="DEAH_ATP_HELICASE"/>
    <property type="match status" value="1"/>
</dbReference>
<dbReference type="KEGG" id="hazt:108674057"/>
<evidence type="ECO:0000313" key="12">
    <source>
        <dbReference type="RefSeq" id="XP_018017445.1"/>
    </source>
</evidence>
<feature type="compositionally biased region" description="Acidic residues" evidence="8">
    <location>
        <begin position="1029"/>
        <end position="1038"/>
    </location>
</feature>
<feature type="compositionally biased region" description="Basic and acidic residues" evidence="8">
    <location>
        <begin position="32"/>
        <end position="59"/>
    </location>
</feature>
<dbReference type="InterPro" id="IPR011545">
    <property type="entry name" value="DEAD/DEAH_box_helicase_dom"/>
</dbReference>
<keyword evidence="11" id="KW-1185">Reference proteome</keyword>
<feature type="compositionally biased region" description="Basic and acidic residues" evidence="8">
    <location>
        <begin position="121"/>
        <end position="136"/>
    </location>
</feature>
<evidence type="ECO:0000259" key="9">
    <source>
        <dbReference type="PROSITE" id="PS51192"/>
    </source>
</evidence>
<dbReference type="AlphaFoldDB" id="A0A8B7NUQ8"/>
<dbReference type="GO" id="GO:0002151">
    <property type="term" value="F:G-quadruplex RNA binding"/>
    <property type="evidence" value="ECO:0007669"/>
    <property type="project" value="TreeGrafter"/>
</dbReference>
<organism evidence="11 12">
    <name type="scientific">Hyalella azteca</name>
    <name type="common">Amphipod</name>
    <dbReference type="NCBI Taxonomy" id="294128"/>
    <lineage>
        <taxon>Eukaryota</taxon>
        <taxon>Metazoa</taxon>
        <taxon>Ecdysozoa</taxon>
        <taxon>Arthropoda</taxon>
        <taxon>Crustacea</taxon>
        <taxon>Multicrustacea</taxon>
        <taxon>Malacostraca</taxon>
        <taxon>Eumalacostraca</taxon>
        <taxon>Peracarida</taxon>
        <taxon>Amphipoda</taxon>
        <taxon>Senticaudata</taxon>
        <taxon>Talitrida</taxon>
        <taxon>Talitroidea</taxon>
        <taxon>Hyalellidae</taxon>
        <taxon>Hyalella</taxon>
    </lineage>
</organism>
<dbReference type="GO" id="GO:0003678">
    <property type="term" value="F:DNA helicase activity"/>
    <property type="evidence" value="ECO:0007669"/>
    <property type="project" value="TreeGrafter"/>
</dbReference>
<dbReference type="FunFam" id="1.20.120.1080:FF:000002">
    <property type="entry name" value="Putative ATP-dependent RNA helicase DHX36"/>
    <property type="match status" value="1"/>
</dbReference>
<proteinExistence type="inferred from homology"/>
<feature type="domain" description="Helicase C-terminal" evidence="10">
    <location>
        <begin position="502"/>
        <end position="674"/>
    </location>
</feature>
<sequence>MNSGSGGYRGFVRYIQGRGSRGRGRGHRNRDGRHFDSDTGPHSGDRSDHYRRGHRDESGRGNAGRPRPPPHLRGREIGMWYRDNARNSKSDKHLMASLSMDSEQAQSLDRVLDSIGGSKGRRQDSRPGSSDHDSFSHPEQWLADQHSQKCTDEKMLVQPEQQQPQAISTYTRTIDGMKDSAFKRAYMDNVSANQLEDEIKSEFTLESLKQNSQLDSAYREELIELRKTERYKKMLEFRKRLPSYTMQEEILQLVKNNQVVVLSGETGCGKTTQVPQFVMEQEVEAGRGSACHVVCTQPRRISAISVAQRVAQERGESLGHSVGYQIRLEAVKCRSRGSVMYCTTGIVLQMLQGDPLLSSVSHLVLDEIHERDTQSDFLIAITKDLLPKRPDLKLILMSATLNAEKFSEYYGGCPMIHIPGFTFPVTEYYLEDILDTIRFEFPPPKGKEPIWAQRRNKSSSGSELFRNTVLPWVDSQEASGAISRGAAYELRKPHSEELCPQLIVSLLRHICRQPPGAVLVFVPGWGDISTLNKLMDEDSFLRGQRLLVIPLHSLMPTANQREVFDHPPSGVRKVVLATNIAETSITIDDIVYVIDSGYIKMTNFDKSSNLSTLASEWVTKANAHQRRGRAGRVQAGVCYHLFTRIREQNLAEYPLPEILRTRLEEIVLNVKILKLGRALPFLQKLMQSPDEEVLKISIKLLEAINALDDDENLTPLGFHLARLPIDPLTGRMLLMSAFFSCVDPILTVAAVLSFKEPFVVPLGKEKLVDQVKARFAGNTYSDHLMYVRVFDSWREACDNRDNSFCYKNFLSTSVLQQIKRMRDQFFGLLKDHKFVAPEVRSGSDIEINLNSGNVAVVRAVIASGLYPNVACLKRTGKSSSKRPKIMRTADHNRVLFHPKCVNDKMQAFESPWMVFREKLKMSSVFLFDATNVPNYPLLLFGQRLEYVAAEGAIDVDGFVKIRCTEQVANVIRKLRKELDAVLEYKISHPDVSRWDQHSKEGKLLNAIVDLLSKEKIDPNQQYHPRYDVADDDDDEEMHEEYPSYT</sequence>
<dbReference type="Gene3D" id="3.40.50.300">
    <property type="entry name" value="P-loop containing nucleotide triphosphate hydrolases"/>
    <property type="match status" value="2"/>
</dbReference>
<dbReference type="GO" id="GO:0051880">
    <property type="term" value="F:G-quadruplex DNA binding"/>
    <property type="evidence" value="ECO:0007669"/>
    <property type="project" value="TreeGrafter"/>
</dbReference>
<reference evidence="12" key="1">
    <citation type="submission" date="2025-08" db="UniProtKB">
        <authorList>
            <consortium name="RefSeq"/>
        </authorList>
    </citation>
    <scope>IDENTIFICATION</scope>
    <source>
        <tissue evidence="12">Whole organism</tissue>
    </source>
</reference>
<evidence type="ECO:0000256" key="2">
    <source>
        <dbReference type="ARBA" id="ARBA00022741"/>
    </source>
</evidence>
<keyword evidence="3" id="KW-0378">Hydrolase</keyword>
<dbReference type="Pfam" id="PF00271">
    <property type="entry name" value="Helicase_C"/>
    <property type="match status" value="1"/>
</dbReference>
<dbReference type="EC" id="3.6.4.13" evidence="1"/>
<evidence type="ECO:0000256" key="7">
    <source>
        <dbReference type="ARBA" id="ARBA00060772"/>
    </source>
</evidence>
<dbReference type="Pfam" id="PF00270">
    <property type="entry name" value="DEAD"/>
    <property type="match status" value="1"/>
</dbReference>
<keyword evidence="2" id="KW-0547">Nucleotide-binding</keyword>
<evidence type="ECO:0000256" key="3">
    <source>
        <dbReference type="ARBA" id="ARBA00022801"/>
    </source>
</evidence>
<keyword evidence="6" id="KW-0694">RNA-binding</keyword>
<evidence type="ECO:0000256" key="6">
    <source>
        <dbReference type="ARBA" id="ARBA00022884"/>
    </source>
</evidence>
<dbReference type="Proteomes" id="UP000694843">
    <property type="component" value="Unplaced"/>
</dbReference>
<dbReference type="PANTHER" id="PTHR18934:SF237">
    <property type="entry name" value="ATP-DEPENDENT DNA_RNA HELICASE DHX36"/>
    <property type="match status" value="1"/>
</dbReference>
<dbReference type="PROSITE" id="PS51194">
    <property type="entry name" value="HELICASE_CTER"/>
    <property type="match status" value="1"/>
</dbReference>
<evidence type="ECO:0000256" key="4">
    <source>
        <dbReference type="ARBA" id="ARBA00022806"/>
    </source>
</evidence>
<dbReference type="Pfam" id="PF07717">
    <property type="entry name" value="OB_NTP_bind"/>
    <property type="match status" value="1"/>
</dbReference>
<dbReference type="RefSeq" id="XP_018017445.1">
    <property type="nucleotide sequence ID" value="XM_018161956.2"/>
</dbReference>
<feature type="region of interest" description="Disordered" evidence="8">
    <location>
        <begin position="114"/>
        <end position="148"/>
    </location>
</feature>
<feature type="domain" description="Helicase ATP-binding" evidence="9">
    <location>
        <begin position="251"/>
        <end position="419"/>
    </location>
</feature>
<dbReference type="Pfam" id="PF04408">
    <property type="entry name" value="WHD_HA2"/>
    <property type="match status" value="1"/>
</dbReference>
<dbReference type="SMART" id="SM00490">
    <property type="entry name" value="HELICc"/>
    <property type="match status" value="1"/>
</dbReference>
<dbReference type="GO" id="GO:0003724">
    <property type="term" value="F:RNA helicase activity"/>
    <property type="evidence" value="ECO:0007669"/>
    <property type="project" value="UniProtKB-EC"/>
</dbReference>
<dbReference type="GO" id="GO:0005737">
    <property type="term" value="C:cytoplasm"/>
    <property type="evidence" value="ECO:0007669"/>
    <property type="project" value="TreeGrafter"/>
</dbReference>
<name>A0A8B7NUQ8_HYAAZ</name>
<dbReference type="InterPro" id="IPR014001">
    <property type="entry name" value="Helicase_ATP-bd"/>
</dbReference>
<evidence type="ECO:0000259" key="10">
    <source>
        <dbReference type="PROSITE" id="PS51194"/>
    </source>
</evidence>
<dbReference type="OMA" id="WLQSDKH"/>
<evidence type="ECO:0000256" key="1">
    <source>
        <dbReference type="ARBA" id="ARBA00012552"/>
    </source>
</evidence>
<dbReference type="InterPro" id="IPR059023">
    <property type="entry name" value="RNA_hel_CTD"/>
</dbReference>
<dbReference type="OrthoDB" id="5600252at2759"/>
<dbReference type="SMART" id="SM00487">
    <property type="entry name" value="DEXDc"/>
    <property type="match status" value="1"/>
</dbReference>
<dbReference type="InterPro" id="IPR011709">
    <property type="entry name" value="DEAD-box_helicase_OB_fold"/>
</dbReference>
<dbReference type="GO" id="GO:0005634">
    <property type="term" value="C:nucleus"/>
    <property type="evidence" value="ECO:0007669"/>
    <property type="project" value="TreeGrafter"/>
</dbReference>
<dbReference type="GO" id="GO:0016787">
    <property type="term" value="F:hydrolase activity"/>
    <property type="evidence" value="ECO:0007669"/>
    <property type="project" value="UniProtKB-KW"/>
</dbReference>
<dbReference type="InterPro" id="IPR048333">
    <property type="entry name" value="HA2_WH"/>
</dbReference>
<dbReference type="CDD" id="cd18791">
    <property type="entry name" value="SF2_C_RHA"/>
    <property type="match status" value="1"/>
</dbReference>